<dbReference type="AlphaFoldDB" id="A0A6N6JGE4"/>
<dbReference type="InterPro" id="IPR023346">
    <property type="entry name" value="Lysozyme-like_dom_sf"/>
</dbReference>
<evidence type="ECO:0000256" key="1">
    <source>
        <dbReference type="ARBA" id="ARBA00007734"/>
    </source>
</evidence>
<dbReference type="PANTHER" id="PTHR37423">
    <property type="entry name" value="SOLUBLE LYTIC MUREIN TRANSGLYCOSYLASE-RELATED"/>
    <property type="match status" value="1"/>
</dbReference>
<dbReference type="InterPro" id="IPR008258">
    <property type="entry name" value="Transglycosylase_SLT_dom_1"/>
</dbReference>
<reference evidence="5 6" key="1">
    <citation type="submission" date="2019-12" db="EMBL/GenBank/DDBJ databases">
        <title>Litoreibacter badius sp. nov., a novel bacteriochlorophyll a-containing bacterium in the genus Litoreibacter.</title>
        <authorList>
            <person name="Kanamuro M."/>
            <person name="Takabe Y."/>
            <person name="Mori K."/>
            <person name="Takaichi S."/>
            <person name="Hanada S."/>
        </authorList>
    </citation>
    <scope>NUCLEOTIDE SEQUENCE [LARGE SCALE GENOMIC DNA]</scope>
    <source>
        <strain evidence="5 6">K6</strain>
    </source>
</reference>
<dbReference type="CDD" id="cd00254">
    <property type="entry name" value="LT-like"/>
    <property type="match status" value="1"/>
</dbReference>
<evidence type="ECO:0000313" key="6">
    <source>
        <dbReference type="Proteomes" id="UP000436822"/>
    </source>
</evidence>
<feature type="domain" description="Transglycosylase SLT" evidence="4">
    <location>
        <begin position="202"/>
        <end position="293"/>
    </location>
</feature>
<dbReference type="Pfam" id="PF01464">
    <property type="entry name" value="SLT"/>
    <property type="match status" value="1"/>
</dbReference>
<evidence type="ECO:0000256" key="2">
    <source>
        <dbReference type="ARBA" id="ARBA00009387"/>
    </source>
</evidence>
<organism evidence="5 6">
    <name type="scientific">Litoreibacter roseus</name>
    <dbReference type="NCBI Taxonomy" id="2601869"/>
    <lineage>
        <taxon>Bacteria</taxon>
        <taxon>Pseudomonadati</taxon>
        <taxon>Pseudomonadota</taxon>
        <taxon>Alphaproteobacteria</taxon>
        <taxon>Rhodobacterales</taxon>
        <taxon>Roseobacteraceae</taxon>
        <taxon>Litoreibacter</taxon>
    </lineage>
</organism>
<comment type="similarity">
    <text evidence="2">Belongs to the virb1 family.</text>
</comment>
<feature type="region of interest" description="Disordered" evidence="3">
    <location>
        <begin position="53"/>
        <end position="83"/>
    </location>
</feature>
<keyword evidence="6" id="KW-1185">Reference proteome</keyword>
<protein>
    <submittedName>
        <fullName evidence="5">Murein transglycosylase</fullName>
    </submittedName>
</protein>
<evidence type="ECO:0000313" key="5">
    <source>
        <dbReference type="EMBL" id="GFE65413.1"/>
    </source>
</evidence>
<name>A0A6N6JGE4_9RHOB</name>
<feature type="compositionally biased region" description="Basic and acidic residues" evidence="3">
    <location>
        <begin position="59"/>
        <end position="81"/>
    </location>
</feature>
<dbReference type="Gene3D" id="1.10.530.10">
    <property type="match status" value="1"/>
</dbReference>
<comment type="similarity">
    <text evidence="1">Belongs to the transglycosylase Slt family.</text>
</comment>
<gene>
    <name evidence="5" type="ORF">KIN_24870</name>
</gene>
<accession>A0A6N6JGE4</accession>
<comment type="caution">
    <text evidence="5">The sequence shown here is derived from an EMBL/GenBank/DDBJ whole genome shotgun (WGS) entry which is preliminary data.</text>
</comment>
<evidence type="ECO:0000256" key="3">
    <source>
        <dbReference type="SAM" id="MobiDB-lite"/>
    </source>
</evidence>
<dbReference type="EMBL" id="BLJE01000002">
    <property type="protein sequence ID" value="GFE65413.1"/>
    <property type="molecule type" value="Genomic_DNA"/>
</dbReference>
<dbReference type="PANTHER" id="PTHR37423:SF2">
    <property type="entry name" value="MEMBRANE-BOUND LYTIC MUREIN TRANSGLYCOSYLASE C"/>
    <property type="match status" value="1"/>
</dbReference>
<proteinExistence type="inferred from homology"/>
<dbReference type="Proteomes" id="UP000436822">
    <property type="component" value="Unassembled WGS sequence"/>
</dbReference>
<sequence>MRGVFLVLFPEFCKRSLKENEKSEGFEHMVNSGRLLGSLSLILTLSLSTSNATAEDIADDPKKEDAAVAAEKAPKKEEPKKLKPAFGGNFTFNRVKPPSAGAKKRITVQIDPEAQKRDLLGAVPETIVKTPKPPLKSASKDVAWFWNEVSPSITASGPGRFTAAMDHLDVAPEASALLSPRLETLQKIAKAHGRQILIETLGKDVSPAFVLALIAVESGGREAVKSSAGAVGLMQLIPATASRFGVKDSTDPAQNIKGGVAYLHWLLKEFKGDPILALAGYNAGENAVKKHQGVPPYAETRAYVPKVLAAWKLARALCLTPPDLYSDACVFRTMS</sequence>
<evidence type="ECO:0000259" key="4">
    <source>
        <dbReference type="Pfam" id="PF01464"/>
    </source>
</evidence>
<dbReference type="SUPFAM" id="SSF53955">
    <property type="entry name" value="Lysozyme-like"/>
    <property type="match status" value="1"/>
</dbReference>